<dbReference type="SMART" id="SM00850">
    <property type="entry name" value="LytTR"/>
    <property type="match status" value="1"/>
</dbReference>
<evidence type="ECO:0000313" key="6">
    <source>
        <dbReference type="EMBL" id="SBW09893.1"/>
    </source>
</evidence>
<dbReference type="EMBL" id="FLUN01000001">
    <property type="protein sequence ID" value="SBW09893.1"/>
    <property type="molecule type" value="Genomic_DNA"/>
</dbReference>
<evidence type="ECO:0000256" key="1">
    <source>
        <dbReference type="ARBA" id="ARBA00022490"/>
    </source>
</evidence>
<name>A0A212KDV8_9FIRM</name>
<dbReference type="Gene3D" id="2.40.50.1020">
    <property type="entry name" value="LytTr DNA-binding domain"/>
    <property type="match status" value="1"/>
</dbReference>
<dbReference type="Pfam" id="PF04397">
    <property type="entry name" value="LytTR"/>
    <property type="match status" value="1"/>
</dbReference>
<keyword evidence="3" id="KW-0238">DNA-binding</keyword>
<gene>
    <name evidence="6" type="ORF">KL86CLO1_12762</name>
</gene>
<dbReference type="InterPro" id="IPR007492">
    <property type="entry name" value="LytTR_DNA-bd_dom"/>
</dbReference>
<dbReference type="GO" id="GO:0000156">
    <property type="term" value="F:phosphorelay response regulator activity"/>
    <property type="evidence" value="ECO:0007669"/>
    <property type="project" value="InterPro"/>
</dbReference>
<keyword evidence="2" id="KW-0805">Transcription regulation</keyword>
<evidence type="ECO:0000256" key="2">
    <source>
        <dbReference type="ARBA" id="ARBA00023015"/>
    </source>
</evidence>
<keyword evidence="4" id="KW-0804">Transcription</keyword>
<proteinExistence type="predicted"/>
<organism evidence="6">
    <name type="scientific">uncultured Eubacteriales bacterium</name>
    <dbReference type="NCBI Taxonomy" id="172733"/>
    <lineage>
        <taxon>Bacteria</taxon>
        <taxon>Bacillati</taxon>
        <taxon>Bacillota</taxon>
        <taxon>Clostridia</taxon>
        <taxon>Eubacteriales</taxon>
        <taxon>environmental samples</taxon>
    </lineage>
</organism>
<dbReference type="GO" id="GO:0003677">
    <property type="term" value="F:DNA binding"/>
    <property type="evidence" value="ECO:0007669"/>
    <property type="project" value="UniProtKB-KW"/>
</dbReference>
<evidence type="ECO:0000259" key="5">
    <source>
        <dbReference type="PROSITE" id="PS50930"/>
    </source>
</evidence>
<sequence length="146" mass="16478">MEVEINLEPGRSEPKVIILTGEITPAVADLARRLTSGELRFLPGWQDGEVFLLDPKQIRRIWAEEQIVLARTENATFSLKLRLYELEDRLAGSSFLRVSHGEIVNFDHVKSLDFSMAGALSLRLDSGDAVFVSRRYMAKIKSYLGI</sequence>
<evidence type="ECO:0000256" key="4">
    <source>
        <dbReference type="ARBA" id="ARBA00023163"/>
    </source>
</evidence>
<protein>
    <recommendedName>
        <fullName evidence="5">HTH LytTR-type domain-containing protein</fullName>
    </recommendedName>
</protein>
<dbReference type="PANTHER" id="PTHR37299">
    <property type="entry name" value="TRANSCRIPTIONAL REGULATOR-RELATED"/>
    <property type="match status" value="1"/>
</dbReference>
<dbReference type="InterPro" id="IPR046947">
    <property type="entry name" value="LytR-like"/>
</dbReference>
<dbReference type="PROSITE" id="PS50930">
    <property type="entry name" value="HTH_LYTTR"/>
    <property type="match status" value="1"/>
</dbReference>
<dbReference type="AlphaFoldDB" id="A0A212KDV8"/>
<accession>A0A212KDV8</accession>
<keyword evidence="1" id="KW-0963">Cytoplasm</keyword>
<feature type="domain" description="HTH LytTR-type" evidence="5">
    <location>
        <begin position="42"/>
        <end position="146"/>
    </location>
</feature>
<dbReference type="PANTHER" id="PTHR37299:SF2">
    <property type="entry name" value="HTH LYTTR-TYPE DOMAIN-CONTAINING PROTEIN"/>
    <property type="match status" value="1"/>
</dbReference>
<reference evidence="6" key="1">
    <citation type="submission" date="2016-04" db="EMBL/GenBank/DDBJ databases">
        <authorList>
            <person name="Evans L.H."/>
            <person name="Alamgir A."/>
            <person name="Owens N."/>
            <person name="Weber N.D."/>
            <person name="Virtaneva K."/>
            <person name="Barbian K."/>
            <person name="Babar A."/>
            <person name="Rosenke K."/>
        </authorList>
    </citation>
    <scope>NUCLEOTIDE SEQUENCE</scope>
    <source>
        <strain evidence="6">86</strain>
    </source>
</reference>
<evidence type="ECO:0000256" key="3">
    <source>
        <dbReference type="ARBA" id="ARBA00023125"/>
    </source>
</evidence>